<proteinExistence type="predicted"/>
<evidence type="ECO:0000313" key="3">
    <source>
        <dbReference type="Proteomes" id="UP000822688"/>
    </source>
</evidence>
<accession>A0A8T0HV45</accession>
<dbReference type="AlphaFoldDB" id="A0A8T0HV45"/>
<dbReference type="EMBL" id="CM026426">
    <property type="protein sequence ID" value="KAG0574910.1"/>
    <property type="molecule type" value="Genomic_DNA"/>
</dbReference>
<evidence type="ECO:0000256" key="1">
    <source>
        <dbReference type="SAM" id="MobiDB-lite"/>
    </source>
</evidence>
<feature type="compositionally biased region" description="Basic and acidic residues" evidence="1">
    <location>
        <begin position="89"/>
        <end position="103"/>
    </location>
</feature>
<organism evidence="2 3">
    <name type="scientific">Ceratodon purpureus</name>
    <name type="common">Fire moss</name>
    <name type="synonym">Dicranum purpureum</name>
    <dbReference type="NCBI Taxonomy" id="3225"/>
    <lineage>
        <taxon>Eukaryota</taxon>
        <taxon>Viridiplantae</taxon>
        <taxon>Streptophyta</taxon>
        <taxon>Embryophyta</taxon>
        <taxon>Bryophyta</taxon>
        <taxon>Bryophytina</taxon>
        <taxon>Bryopsida</taxon>
        <taxon>Dicranidae</taxon>
        <taxon>Pseudoditrichales</taxon>
        <taxon>Ditrichaceae</taxon>
        <taxon>Ceratodon</taxon>
    </lineage>
</organism>
<dbReference type="Proteomes" id="UP000822688">
    <property type="component" value="Chromosome V"/>
</dbReference>
<sequence length="103" mass="11499">MWMNALVHQSGHPHSRVGARSWLLPTFTEILIHTDSLVSIGHGRDPVGPDPPRRDGWTTKEEATAHKHDENDDKAERLGQDHGAAQATKEAKHATSHLLHHEE</sequence>
<feature type="compositionally biased region" description="Basic and acidic residues" evidence="1">
    <location>
        <begin position="42"/>
        <end position="80"/>
    </location>
</feature>
<comment type="caution">
    <text evidence="2">The sequence shown here is derived from an EMBL/GenBank/DDBJ whole genome shotgun (WGS) entry which is preliminary data.</text>
</comment>
<keyword evidence="3" id="KW-1185">Reference proteome</keyword>
<evidence type="ECO:0000313" key="2">
    <source>
        <dbReference type="EMBL" id="KAG0574910.1"/>
    </source>
</evidence>
<protein>
    <submittedName>
        <fullName evidence="2">Uncharacterized protein</fullName>
    </submittedName>
</protein>
<gene>
    <name evidence="2" type="ORF">KC19_VG301900</name>
</gene>
<reference evidence="2" key="1">
    <citation type="submission" date="2020-06" db="EMBL/GenBank/DDBJ databases">
        <title>WGS assembly of Ceratodon purpureus strain R40.</title>
        <authorList>
            <person name="Carey S.B."/>
            <person name="Jenkins J."/>
            <person name="Shu S."/>
            <person name="Lovell J.T."/>
            <person name="Sreedasyam A."/>
            <person name="Maumus F."/>
            <person name="Tiley G.P."/>
            <person name="Fernandez-Pozo N."/>
            <person name="Barry K."/>
            <person name="Chen C."/>
            <person name="Wang M."/>
            <person name="Lipzen A."/>
            <person name="Daum C."/>
            <person name="Saski C.A."/>
            <person name="Payton A.C."/>
            <person name="Mcbreen J.C."/>
            <person name="Conrad R.E."/>
            <person name="Kollar L.M."/>
            <person name="Olsson S."/>
            <person name="Huttunen S."/>
            <person name="Landis J.B."/>
            <person name="Wickett N.J."/>
            <person name="Johnson M.G."/>
            <person name="Rensing S.A."/>
            <person name="Grimwood J."/>
            <person name="Schmutz J."/>
            <person name="Mcdaniel S.F."/>
        </authorList>
    </citation>
    <scope>NUCLEOTIDE SEQUENCE</scope>
    <source>
        <strain evidence="2">R40</strain>
    </source>
</reference>
<feature type="region of interest" description="Disordered" evidence="1">
    <location>
        <begin position="39"/>
        <end position="103"/>
    </location>
</feature>
<name>A0A8T0HV45_CERPU</name>